<gene>
    <name evidence="1" type="ORF">FRX31_022670</name>
</gene>
<evidence type="ECO:0000313" key="2">
    <source>
        <dbReference type="Proteomes" id="UP000554482"/>
    </source>
</evidence>
<sequence>MWVLDDCVKSSWSKCYEINLKSLSKKPTYIPMKSKKKKQKPPAFESFFNKDTLFVAAGGIGKHFSDFVRIILHDNDRLFMYDLKSQELKEFGALDNKLAICAFDYAVFHTNSLVSWE</sequence>
<organism evidence="1 2">
    <name type="scientific">Thalictrum thalictroides</name>
    <name type="common">Rue-anemone</name>
    <name type="synonym">Anemone thalictroides</name>
    <dbReference type="NCBI Taxonomy" id="46969"/>
    <lineage>
        <taxon>Eukaryota</taxon>
        <taxon>Viridiplantae</taxon>
        <taxon>Streptophyta</taxon>
        <taxon>Embryophyta</taxon>
        <taxon>Tracheophyta</taxon>
        <taxon>Spermatophyta</taxon>
        <taxon>Magnoliopsida</taxon>
        <taxon>Ranunculales</taxon>
        <taxon>Ranunculaceae</taxon>
        <taxon>Thalictroideae</taxon>
        <taxon>Thalictrum</taxon>
    </lineage>
</organism>
<keyword evidence="2" id="KW-1185">Reference proteome</keyword>
<reference evidence="1 2" key="1">
    <citation type="submission" date="2020-06" db="EMBL/GenBank/DDBJ databases">
        <title>Transcriptomic and genomic resources for Thalictrum thalictroides and T. hernandezii: Facilitating candidate gene discovery in an emerging model plant lineage.</title>
        <authorList>
            <person name="Arias T."/>
            <person name="Riano-Pachon D.M."/>
            <person name="Di Stilio V.S."/>
        </authorList>
    </citation>
    <scope>NUCLEOTIDE SEQUENCE [LARGE SCALE GENOMIC DNA]</scope>
    <source>
        <strain evidence="2">cv. WT478/WT964</strain>
        <tissue evidence="1">Leaves</tissue>
    </source>
</reference>
<dbReference type="Proteomes" id="UP000554482">
    <property type="component" value="Unassembled WGS sequence"/>
</dbReference>
<accession>A0A7J6VTL8</accession>
<proteinExistence type="predicted"/>
<dbReference type="EMBL" id="JABWDY010027645">
    <property type="protein sequence ID" value="KAF5187732.1"/>
    <property type="molecule type" value="Genomic_DNA"/>
</dbReference>
<dbReference type="AlphaFoldDB" id="A0A7J6VTL8"/>
<evidence type="ECO:0000313" key="1">
    <source>
        <dbReference type="EMBL" id="KAF5187732.1"/>
    </source>
</evidence>
<name>A0A7J6VTL8_THATH</name>
<comment type="caution">
    <text evidence="1">The sequence shown here is derived from an EMBL/GenBank/DDBJ whole genome shotgun (WGS) entry which is preliminary data.</text>
</comment>
<protein>
    <submittedName>
        <fullName evidence="1">Uncharacterized protein</fullName>
    </submittedName>
</protein>